<gene>
    <name evidence="3" type="ORF">OG442_15545</name>
</gene>
<evidence type="ECO:0000256" key="1">
    <source>
        <dbReference type="SAM" id="MobiDB-lite"/>
    </source>
</evidence>
<dbReference type="EMBL" id="CP109495">
    <property type="protein sequence ID" value="WUX52840.1"/>
    <property type="molecule type" value="Genomic_DNA"/>
</dbReference>
<keyword evidence="2" id="KW-0812">Transmembrane</keyword>
<accession>A0ABZ2A2A1</accession>
<proteinExistence type="predicted"/>
<feature type="region of interest" description="Disordered" evidence="1">
    <location>
        <begin position="222"/>
        <end position="245"/>
    </location>
</feature>
<feature type="region of interest" description="Disordered" evidence="1">
    <location>
        <begin position="160"/>
        <end position="191"/>
    </location>
</feature>
<reference evidence="3" key="1">
    <citation type="submission" date="2022-10" db="EMBL/GenBank/DDBJ databases">
        <title>The complete genomes of actinobacterial strains from the NBC collection.</title>
        <authorList>
            <person name="Joergensen T.S."/>
            <person name="Alvarez Arevalo M."/>
            <person name="Sterndorff E.B."/>
            <person name="Faurdal D."/>
            <person name="Vuksanovic O."/>
            <person name="Mourched A.-S."/>
            <person name="Charusanti P."/>
            <person name="Shaw S."/>
            <person name="Blin K."/>
            <person name="Weber T."/>
        </authorList>
    </citation>
    <scope>NUCLEOTIDE SEQUENCE</scope>
    <source>
        <strain evidence="3">NBC_01432</strain>
    </source>
</reference>
<sequence>MRLLCTSTVRRLGTLITITALTWLFAPGAVAGGPTSVLITSPESAESASLYFSDVEYEALSKQLDGQDMGALPEGQEKRPAAVDSAVGSRQINVTWMIHDVQPWRLDQVYPSADLSTVWIHTSTDIQGIQTGVWHKAKQPAALRALLKRIGVMGEKNGHGVAVPPADETDGAAAEETPVAEEAQPVASGASAGGRDGWWWAIPALGAGVVLGLVLRPLAGRLPRPPFGRGGNGPEAGPRRQLLDM</sequence>
<keyword evidence="4" id="KW-1185">Reference proteome</keyword>
<feature type="transmembrane region" description="Helical" evidence="2">
    <location>
        <begin position="198"/>
        <end position="219"/>
    </location>
</feature>
<feature type="compositionally biased region" description="Low complexity" evidence="1">
    <location>
        <begin position="171"/>
        <end position="187"/>
    </location>
</feature>
<dbReference type="Proteomes" id="UP001432209">
    <property type="component" value="Chromosome"/>
</dbReference>
<evidence type="ECO:0000256" key="2">
    <source>
        <dbReference type="SAM" id="Phobius"/>
    </source>
</evidence>
<dbReference type="RefSeq" id="WP_329076492.1">
    <property type="nucleotide sequence ID" value="NZ_CP109421.1"/>
</dbReference>
<name>A0ABZ2A2A1_STRNV</name>
<keyword evidence="2" id="KW-0472">Membrane</keyword>
<organism evidence="3 4">
    <name type="scientific">Streptomyces niveus</name>
    <name type="common">Streptomyces spheroides</name>
    <dbReference type="NCBI Taxonomy" id="193462"/>
    <lineage>
        <taxon>Bacteria</taxon>
        <taxon>Bacillati</taxon>
        <taxon>Actinomycetota</taxon>
        <taxon>Actinomycetes</taxon>
        <taxon>Kitasatosporales</taxon>
        <taxon>Streptomycetaceae</taxon>
        <taxon>Streptomyces</taxon>
    </lineage>
</organism>
<evidence type="ECO:0000313" key="3">
    <source>
        <dbReference type="EMBL" id="WUX52840.1"/>
    </source>
</evidence>
<evidence type="ECO:0000313" key="4">
    <source>
        <dbReference type="Proteomes" id="UP001432209"/>
    </source>
</evidence>
<protein>
    <submittedName>
        <fullName evidence="3">Uncharacterized protein</fullName>
    </submittedName>
</protein>
<keyword evidence="2" id="KW-1133">Transmembrane helix</keyword>